<evidence type="ECO:0000313" key="3">
    <source>
        <dbReference type="EMBL" id="PKY05072.1"/>
    </source>
</evidence>
<sequence>MEAVPYHPQTGEKITAWGYSFTWSDDHLPRKETEPLRQQHDTLGAEALKRLQTIQASLMEDSKAKGVPPSPVDLYALLRDHRQNDDILSQFWEETHTVPDWVDWEQLARAQKFFYRYAIANIVGFALQGFVAENSASPGVVEVLVRTGGFSTRALLGRLLETFQWLIQVTKDLAAIQPGGEGHVATIRVRLLHSSVRQRILKLCQTRPNYFDTEQFGIPVNTLDSVHSISTFSCNQLWLQLPKFGIQPSEQECEDYVALFRYLGYVIGTPTSYFETSAQAKLVMESLLVHELRTTETSRVVLYNFMECVGNLPHPFHVSKQFIEAGSRWINGDEHCDSLNLGKPWVLYYLVFLGHCILVTGLAWAQRIIPGVDEAMIKFFRWAMYQGVVMRKSRTRFNFQYVPQMGKCTGREKHTADGGDLAGHKPLSLRWPDFSVVTNMGYFEMVLLFVTIGTGVSLAWGLCGALIALKTRLAA</sequence>
<comment type="caution">
    <text evidence="3">The sequence shown here is derived from an EMBL/GenBank/DDBJ whole genome shotgun (WGS) entry which is preliminary data.</text>
</comment>
<dbReference type="OrthoDB" id="6361347at2759"/>
<keyword evidence="1" id="KW-0472">Membrane</keyword>
<keyword evidence="1" id="KW-0812">Transmembrane</keyword>
<dbReference type="RefSeq" id="XP_024693666.1">
    <property type="nucleotide sequence ID" value="XM_024838130.1"/>
</dbReference>
<gene>
    <name evidence="3" type="ORF">P168DRAFT_296749</name>
</gene>
<evidence type="ECO:0000259" key="2">
    <source>
        <dbReference type="Pfam" id="PF09995"/>
    </source>
</evidence>
<evidence type="ECO:0000313" key="4">
    <source>
        <dbReference type="Proteomes" id="UP000234254"/>
    </source>
</evidence>
<dbReference type="Pfam" id="PF09995">
    <property type="entry name" value="MPAB_Lcp_cat"/>
    <property type="match status" value="1"/>
</dbReference>
<dbReference type="PANTHER" id="PTHR37539:SF1">
    <property type="entry name" value="ER-BOUND OXYGENASE MPAB_MPAB'_RUBBER OXYGENASE CATALYTIC DOMAIN-CONTAINING PROTEIN"/>
    <property type="match status" value="1"/>
</dbReference>
<evidence type="ECO:0000256" key="1">
    <source>
        <dbReference type="SAM" id="Phobius"/>
    </source>
</evidence>
<feature type="transmembrane region" description="Helical" evidence="1">
    <location>
        <begin position="446"/>
        <end position="469"/>
    </location>
</feature>
<dbReference type="PANTHER" id="PTHR37539">
    <property type="entry name" value="SECRETED PROTEIN-RELATED"/>
    <property type="match status" value="1"/>
</dbReference>
<protein>
    <submittedName>
        <fullName evidence="3">Transcriptional regulator</fullName>
    </submittedName>
</protein>
<feature type="transmembrane region" description="Helical" evidence="1">
    <location>
        <begin position="345"/>
        <end position="365"/>
    </location>
</feature>
<dbReference type="GeneID" id="36545654"/>
<dbReference type="GO" id="GO:0016491">
    <property type="term" value="F:oxidoreductase activity"/>
    <property type="evidence" value="ECO:0007669"/>
    <property type="project" value="InterPro"/>
</dbReference>
<organism evidence="3 4">
    <name type="scientific">Aspergillus campestris (strain IBT 28561)</name>
    <dbReference type="NCBI Taxonomy" id="1392248"/>
    <lineage>
        <taxon>Eukaryota</taxon>
        <taxon>Fungi</taxon>
        <taxon>Dikarya</taxon>
        <taxon>Ascomycota</taxon>
        <taxon>Pezizomycotina</taxon>
        <taxon>Eurotiomycetes</taxon>
        <taxon>Eurotiomycetidae</taxon>
        <taxon>Eurotiales</taxon>
        <taxon>Aspergillaceae</taxon>
        <taxon>Aspergillus</taxon>
        <taxon>Aspergillus subgen. Circumdati</taxon>
    </lineage>
</organism>
<dbReference type="InterPro" id="IPR018713">
    <property type="entry name" value="MPAB/Lcp_cat_dom"/>
</dbReference>
<dbReference type="EMBL" id="MSFM01000005">
    <property type="protein sequence ID" value="PKY05072.1"/>
    <property type="molecule type" value="Genomic_DNA"/>
</dbReference>
<feature type="domain" description="ER-bound oxygenase mpaB/mpaB'/Rubber oxygenase catalytic" evidence="2">
    <location>
        <begin position="121"/>
        <end position="345"/>
    </location>
</feature>
<dbReference type="AlphaFoldDB" id="A0A2I1D5B9"/>
<dbReference type="InterPro" id="IPR037473">
    <property type="entry name" value="Lcp-like"/>
</dbReference>
<reference evidence="3" key="1">
    <citation type="submission" date="2016-12" db="EMBL/GenBank/DDBJ databases">
        <title>The genomes of Aspergillus section Nigri reveals drivers in fungal speciation.</title>
        <authorList>
            <consortium name="DOE Joint Genome Institute"/>
            <person name="Vesth T.C."/>
            <person name="Nybo J."/>
            <person name="Theobald S."/>
            <person name="Brandl J."/>
            <person name="Frisvad J.C."/>
            <person name="Nielsen K.F."/>
            <person name="Lyhne E.K."/>
            <person name="Kogle M.E."/>
            <person name="Kuo A."/>
            <person name="Riley R."/>
            <person name="Clum A."/>
            <person name="Nolan M."/>
            <person name="Lipzen A."/>
            <person name="Salamov A."/>
            <person name="Henrissat B."/>
            <person name="Wiebenga A."/>
            <person name="De vries R.P."/>
            <person name="Grigoriev I.V."/>
            <person name="Mortensen U.H."/>
            <person name="Andersen M.R."/>
            <person name="Baker S.E."/>
        </authorList>
    </citation>
    <scope>NUCLEOTIDE SEQUENCE</scope>
    <source>
        <strain evidence="3">IBT 28561</strain>
    </source>
</reference>
<proteinExistence type="predicted"/>
<name>A0A2I1D5B9_ASPC2</name>
<accession>A0A2I1D5B9</accession>
<keyword evidence="4" id="KW-1185">Reference proteome</keyword>
<dbReference type="VEuPathDB" id="FungiDB:P168DRAFT_296749"/>
<dbReference type="Proteomes" id="UP000234254">
    <property type="component" value="Unassembled WGS sequence"/>
</dbReference>
<keyword evidence="1" id="KW-1133">Transmembrane helix</keyword>